<evidence type="ECO:0000313" key="5">
    <source>
        <dbReference type="Proteomes" id="UP000887013"/>
    </source>
</evidence>
<dbReference type="InterPro" id="IPR000863">
    <property type="entry name" value="Sulfotransferase_dom"/>
</dbReference>
<dbReference type="Pfam" id="PF00685">
    <property type="entry name" value="Sulfotransfer_1"/>
    <property type="match status" value="1"/>
</dbReference>
<name>A0A8X6MQ59_NEPPI</name>
<gene>
    <name evidence="4" type="primary">Sult1d1</name>
    <name evidence="4" type="ORF">NPIL_194981</name>
</gene>
<proteinExistence type="inferred from homology"/>
<accession>A0A8X6MQ59</accession>
<comment type="similarity">
    <text evidence="1">Belongs to the sulfotransferase 1 family.</text>
</comment>
<comment type="caution">
    <text evidence="4">The sequence shown here is derived from an EMBL/GenBank/DDBJ whole genome shotgun (WGS) entry which is preliminary data.</text>
</comment>
<protein>
    <submittedName>
        <fullName evidence="4">Sulfotransferase 1 family member D1</fullName>
    </submittedName>
</protein>
<dbReference type="Pfam" id="PF00078">
    <property type="entry name" value="RVT_1"/>
    <property type="match status" value="1"/>
</dbReference>
<dbReference type="PROSITE" id="PS50878">
    <property type="entry name" value="RT_POL"/>
    <property type="match status" value="1"/>
</dbReference>
<dbReference type="OrthoDB" id="205623at2759"/>
<evidence type="ECO:0000313" key="4">
    <source>
        <dbReference type="EMBL" id="GFS71878.1"/>
    </source>
</evidence>
<sequence>MAAGCAQGSILSPFLYNLFTSYFPHHATVSVCFFTDGTAVLAQGANLKYTIKALQNYLNNLEIWLTDWRIAINVDKTQTIIFKKYCKNLALEPGNRSSRYGDLVAGQVRNFLLSSHQARIFCGRQISINVEFALLERKMASDEPTHQNIRGLIFPKAPFFTRKNIEDTLDNVPHDGDIIIASYPKTGTTWLQYIVMQIVSKGKLFPDFDECIFKHVPFLEMAGTSVLDNLEKPRMYKHHCPYNMVQKNDKAKFLYIYRRPEDTIISYYHFLHTLELNPPELDDFFENFLSGEIGYGNYCDHVLSYYAHKNDENVLLISYEKLLLNRRDEILRIAKFLGEEYYQNLVEDESLLEKVLERTNFDYMKKNLSLTHPNLKKEGERKTVNFFRKGVIGDGKKSLSSDQLKRLKDSVMEKLKGSELLQEWMN</sequence>
<dbReference type="Proteomes" id="UP000887013">
    <property type="component" value="Unassembled WGS sequence"/>
</dbReference>
<dbReference type="AlphaFoldDB" id="A0A8X6MQ59"/>
<organism evidence="4 5">
    <name type="scientific">Nephila pilipes</name>
    <name type="common">Giant wood spider</name>
    <name type="synonym">Nephila maculata</name>
    <dbReference type="NCBI Taxonomy" id="299642"/>
    <lineage>
        <taxon>Eukaryota</taxon>
        <taxon>Metazoa</taxon>
        <taxon>Ecdysozoa</taxon>
        <taxon>Arthropoda</taxon>
        <taxon>Chelicerata</taxon>
        <taxon>Arachnida</taxon>
        <taxon>Araneae</taxon>
        <taxon>Araneomorphae</taxon>
        <taxon>Entelegynae</taxon>
        <taxon>Araneoidea</taxon>
        <taxon>Nephilidae</taxon>
        <taxon>Nephila</taxon>
    </lineage>
</organism>
<dbReference type="GO" id="GO:0008146">
    <property type="term" value="F:sulfotransferase activity"/>
    <property type="evidence" value="ECO:0007669"/>
    <property type="project" value="InterPro"/>
</dbReference>
<evidence type="ECO:0000256" key="2">
    <source>
        <dbReference type="ARBA" id="ARBA00022679"/>
    </source>
</evidence>
<dbReference type="Gene3D" id="3.40.50.300">
    <property type="entry name" value="P-loop containing nucleotide triphosphate hydrolases"/>
    <property type="match status" value="1"/>
</dbReference>
<feature type="domain" description="Reverse transcriptase" evidence="3">
    <location>
        <begin position="1"/>
        <end position="126"/>
    </location>
</feature>
<evidence type="ECO:0000256" key="1">
    <source>
        <dbReference type="ARBA" id="ARBA00005771"/>
    </source>
</evidence>
<dbReference type="PANTHER" id="PTHR11783">
    <property type="entry name" value="SULFOTRANSFERASE SULT"/>
    <property type="match status" value="1"/>
</dbReference>
<keyword evidence="5" id="KW-1185">Reference proteome</keyword>
<keyword evidence="2" id="KW-0808">Transferase</keyword>
<dbReference type="InterPro" id="IPR027417">
    <property type="entry name" value="P-loop_NTPase"/>
</dbReference>
<dbReference type="EMBL" id="BMAW01095778">
    <property type="protein sequence ID" value="GFS71878.1"/>
    <property type="molecule type" value="Genomic_DNA"/>
</dbReference>
<evidence type="ECO:0000259" key="3">
    <source>
        <dbReference type="PROSITE" id="PS50878"/>
    </source>
</evidence>
<reference evidence="4" key="1">
    <citation type="submission" date="2020-08" db="EMBL/GenBank/DDBJ databases">
        <title>Multicomponent nature underlies the extraordinary mechanical properties of spider dragline silk.</title>
        <authorList>
            <person name="Kono N."/>
            <person name="Nakamura H."/>
            <person name="Mori M."/>
            <person name="Yoshida Y."/>
            <person name="Ohtoshi R."/>
            <person name="Malay A.D."/>
            <person name="Moran D.A.P."/>
            <person name="Tomita M."/>
            <person name="Numata K."/>
            <person name="Arakawa K."/>
        </authorList>
    </citation>
    <scope>NUCLEOTIDE SEQUENCE</scope>
</reference>
<dbReference type="InterPro" id="IPR000477">
    <property type="entry name" value="RT_dom"/>
</dbReference>
<dbReference type="SUPFAM" id="SSF52540">
    <property type="entry name" value="P-loop containing nucleoside triphosphate hydrolases"/>
    <property type="match status" value="1"/>
</dbReference>